<name>A0ABC8D9Q4_BACVE</name>
<evidence type="ECO:0000313" key="1">
    <source>
        <dbReference type="EMBL" id="AWX72591.1"/>
    </source>
</evidence>
<accession>A0ABC8D9Q4</accession>
<proteinExistence type="predicted"/>
<sequence length="61" mass="7331">MECVKCKDHIGDIVYYIRISDNKEYREFPVHKECGEAIKKECIENCKDMKLEKTMNYLQLL</sequence>
<organism evidence="1 2">
    <name type="scientific">Bacillus velezensis</name>
    <dbReference type="NCBI Taxonomy" id="492670"/>
    <lineage>
        <taxon>Bacteria</taxon>
        <taxon>Bacillati</taxon>
        <taxon>Bacillota</taxon>
        <taxon>Bacilli</taxon>
        <taxon>Bacillales</taxon>
        <taxon>Bacillaceae</taxon>
        <taxon>Bacillus</taxon>
        <taxon>Bacillus amyloliquefaciens group</taxon>
    </lineage>
</organism>
<evidence type="ECO:0000313" key="2">
    <source>
        <dbReference type="Proteomes" id="UP000250069"/>
    </source>
</evidence>
<gene>
    <name evidence="1" type="ORF">BVDSYZ_11385</name>
</gene>
<reference evidence="1 2" key="1">
    <citation type="submission" date="2018-06" db="EMBL/GenBank/DDBJ databases">
        <title>Complete Genome Sequence of Bacillus velezensis DSYZ, a Plant Growth-Promoting Rhizobacterium with Antifungal Activity.</title>
        <authorList>
            <person name="Du B."/>
            <person name="Ding Y."/>
            <person name="Liu K."/>
            <person name="Yao L."/>
            <person name="Wang C."/>
            <person name="Li H."/>
            <person name="Liu H."/>
        </authorList>
    </citation>
    <scope>NUCLEOTIDE SEQUENCE [LARGE SCALE GENOMIC DNA]</scope>
    <source>
        <strain evidence="1 2">DSYZ</strain>
    </source>
</reference>
<protein>
    <submittedName>
        <fullName evidence="1">Uncharacterized protein</fullName>
    </submittedName>
</protein>
<dbReference type="AlphaFoldDB" id="A0ABC8D9Q4"/>
<dbReference type="EMBL" id="CP030150">
    <property type="protein sequence ID" value="AWX72591.1"/>
    <property type="molecule type" value="Genomic_DNA"/>
</dbReference>
<dbReference type="Proteomes" id="UP000250069">
    <property type="component" value="Chromosome"/>
</dbReference>